<name>A0A101NSX4_9ACTN</name>
<protein>
    <submittedName>
        <fullName evidence="1">Uncharacterized protein</fullName>
    </submittedName>
</protein>
<proteinExistence type="predicted"/>
<dbReference type="EMBL" id="LMWN01000074">
    <property type="protein sequence ID" value="KUM98745.1"/>
    <property type="molecule type" value="Genomic_DNA"/>
</dbReference>
<sequence length="273" mass="29862">MSGFSDQLMVRYLDPTRVQQLLAPPDDPNRARMRSLLAAVYEPSTLEVRFVDAVHVTSTTFQVPVSAPVTVRGNWEKLLPEIAQARAVLEFPGLAPPLWVDLALDTVVTARVALTDGALESLASGQLSGLSQADFVARFAFLDLEELMRRAEVADYRELQAEFPRLYRLHYAEPPAFDPNAPARRYRLRVSVLFFPDLDLAGALRQLVQSRQALDDTRPRPEEYDGGALLAASAWLAVFPEAALPAADPAGAAKQTTDLLAADGFVAAFEGIS</sequence>
<gene>
    <name evidence="1" type="ORF">AQI95_41055</name>
</gene>
<reference evidence="1 2" key="1">
    <citation type="submission" date="2015-10" db="EMBL/GenBank/DDBJ databases">
        <title>Draft genome sequence of Streptomyces yokosukanensis DSM 40224, type strain for the species Streptomyces yokosukanensis.</title>
        <authorList>
            <person name="Ruckert C."/>
            <person name="Winkler A."/>
            <person name="Kalinowski J."/>
            <person name="Kampfer P."/>
            <person name="Glaeser S."/>
        </authorList>
    </citation>
    <scope>NUCLEOTIDE SEQUENCE [LARGE SCALE GENOMIC DNA]</scope>
    <source>
        <strain evidence="1 2">DSM 40224</strain>
    </source>
</reference>
<dbReference type="RefSeq" id="WP_067136169.1">
    <property type="nucleotide sequence ID" value="NZ_JBFACD010000033.1"/>
</dbReference>
<dbReference type="Proteomes" id="UP000053127">
    <property type="component" value="Unassembled WGS sequence"/>
</dbReference>
<dbReference type="OrthoDB" id="4171080at2"/>
<organism evidence="1 2">
    <name type="scientific">Streptomyces yokosukanensis</name>
    <dbReference type="NCBI Taxonomy" id="67386"/>
    <lineage>
        <taxon>Bacteria</taxon>
        <taxon>Bacillati</taxon>
        <taxon>Actinomycetota</taxon>
        <taxon>Actinomycetes</taxon>
        <taxon>Kitasatosporales</taxon>
        <taxon>Streptomycetaceae</taxon>
        <taxon>Streptomyces</taxon>
    </lineage>
</organism>
<dbReference type="AlphaFoldDB" id="A0A101NSX4"/>
<evidence type="ECO:0000313" key="1">
    <source>
        <dbReference type="EMBL" id="KUM98745.1"/>
    </source>
</evidence>
<comment type="caution">
    <text evidence="1">The sequence shown here is derived from an EMBL/GenBank/DDBJ whole genome shotgun (WGS) entry which is preliminary data.</text>
</comment>
<keyword evidence="2" id="KW-1185">Reference proteome</keyword>
<evidence type="ECO:0000313" key="2">
    <source>
        <dbReference type="Proteomes" id="UP000053127"/>
    </source>
</evidence>
<accession>A0A101NSX4</accession>